<dbReference type="Gene3D" id="3.40.190.10">
    <property type="entry name" value="Periplasmic binding protein-like II"/>
    <property type="match status" value="1"/>
</dbReference>
<proteinExistence type="predicted"/>
<organism evidence="3 4">
    <name type="scientific">Thalassobacillus devorans</name>
    <dbReference type="NCBI Taxonomy" id="279813"/>
    <lineage>
        <taxon>Bacteria</taxon>
        <taxon>Bacillati</taxon>
        <taxon>Bacillota</taxon>
        <taxon>Bacilli</taxon>
        <taxon>Bacillales</taxon>
        <taxon>Bacillaceae</taxon>
        <taxon>Thalassobacillus</taxon>
    </lineage>
</organism>
<dbReference type="InterPro" id="IPR050490">
    <property type="entry name" value="Bact_solute-bd_prot1"/>
</dbReference>
<comment type="caution">
    <text evidence="3">The sequence shown here is derived from an EMBL/GenBank/DDBJ whole genome shotgun (WGS) entry which is preliminary data.</text>
</comment>
<gene>
    <name evidence="3" type="ORF">GCM10007216_05370</name>
</gene>
<dbReference type="EMBL" id="BMCJ01000001">
    <property type="protein sequence ID" value="GGC77751.1"/>
    <property type="molecule type" value="Genomic_DNA"/>
</dbReference>
<keyword evidence="4" id="KW-1185">Reference proteome</keyword>
<evidence type="ECO:0000256" key="1">
    <source>
        <dbReference type="SAM" id="MobiDB-lite"/>
    </source>
</evidence>
<feature type="signal peptide" evidence="2">
    <location>
        <begin position="1"/>
        <end position="23"/>
    </location>
</feature>
<reference evidence="4" key="1">
    <citation type="journal article" date="2019" name="Int. J. Syst. Evol. Microbiol.">
        <title>The Global Catalogue of Microorganisms (GCM) 10K type strain sequencing project: providing services to taxonomists for standard genome sequencing and annotation.</title>
        <authorList>
            <consortium name="The Broad Institute Genomics Platform"/>
            <consortium name="The Broad Institute Genome Sequencing Center for Infectious Disease"/>
            <person name="Wu L."/>
            <person name="Ma J."/>
        </authorList>
    </citation>
    <scope>NUCLEOTIDE SEQUENCE [LARGE SCALE GENOMIC DNA]</scope>
    <source>
        <strain evidence="4">CCM 7282</strain>
    </source>
</reference>
<dbReference type="SUPFAM" id="SSF53850">
    <property type="entry name" value="Periplasmic binding protein-like II"/>
    <property type="match status" value="1"/>
</dbReference>
<dbReference type="InterPro" id="IPR006059">
    <property type="entry name" value="SBP"/>
</dbReference>
<sequence length="974" mass="111815">MKSKVLLWSLLILFFIPQTVTQANGDEADAVEQIEEQSYRLELNKWKEQGLDSTAPFERAISPSSFTGIDDELLPSTESQGYGDRVFYWRNQKSLTVEVEVEEEGLYEIGFDYLPQGDLIMPIEGAIQVNGDYPFSESRQIIFPSKWKNETEDFETDRLGNEIIPKQQSIQEWSHVKAEDSTYLYKRPLKFHLNEGKNTITLLNLRGEMLVGDVHVTSPEQIPDYQSYVDNHPDAEKQKELNVYEAEHPSEKNSSYIRPESREDPSVHPYDKDHLLLNTFGGESWSEPGQTVSWEVEVEEEGFYQLTFKALQDKESKSPVYRKLLINDRVPFEEVEHYQFKYSNKWYNETMTNKDGEPFYFYLEEGTNKISLKADPSPHSRVLFVIDDVMREIDKLSLSIRKLIGNQSGTRDWKMEEYIPGVDQQIKGWTGQLKEEVAYLRALSGEEDSTEVTSLNIAIDKLEKLAAEPDEIPNRLTQLSTGSNSAAQLLGEISMDLSAQPLLLDRFYVHGNTGLPDAEAGFFTKAKDSVVNFFQSFGEDNLATTEVADDTLEVWVNRPRQYVELLQNITDQNFTQQTGIKVKYSLMPDEQKLVLASAANTQPDLALGISNWVPYELAIRGAAVDLRQFDDFNEVGKQFSPGAFLPLVIEDGVYALPETQDFFVQFYRKDIMEELDIPIPDTWDEVTEILPELQRYGMNYYTPLAQESAFKAFQVTSPFIYQFGGSLYEEDGMGTTIDEENALEGMQFMADLSTIYSMPLQVPRFYNHFRYSTLPIGVAPFGTYVELTTAAPEISGWWDITPQPGIEQEDGTVERWAPGSGQASMIFDGSGKKEDAWELLKWWMSTETQTEFAVTLQTLFGPEYMWNTANLQSFEQLPLPQEHKEVVLEQWEYLREVPKTPYSYMVEREISNVWNKVVFDGENARAAVDDSVILINREMRRKLEEFGYMDDGEVVKPYTIPTIETIERWLEADE</sequence>
<feature type="chain" id="PRO_5046186015" evidence="2">
    <location>
        <begin position="24"/>
        <end position="974"/>
    </location>
</feature>
<name>A0ABQ1NI44_9BACI</name>
<feature type="region of interest" description="Disordered" evidence="1">
    <location>
        <begin position="245"/>
        <end position="267"/>
    </location>
</feature>
<dbReference type="Proteomes" id="UP000619534">
    <property type="component" value="Unassembled WGS sequence"/>
</dbReference>
<accession>A0ABQ1NI44</accession>
<evidence type="ECO:0000256" key="2">
    <source>
        <dbReference type="SAM" id="SignalP"/>
    </source>
</evidence>
<dbReference type="Pfam" id="PF01547">
    <property type="entry name" value="SBP_bac_1"/>
    <property type="match status" value="1"/>
</dbReference>
<dbReference type="PANTHER" id="PTHR43649:SF27">
    <property type="entry name" value="EXTRACELLULAR SOLUTE-BINDING PROTEIN FAMILY 1"/>
    <property type="match status" value="1"/>
</dbReference>
<protein>
    <submittedName>
        <fullName evidence="3">ABC transporter substrate-binding protein</fullName>
    </submittedName>
</protein>
<dbReference type="PANTHER" id="PTHR43649">
    <property type="entry name" value="ARABINOSE-BINDING PROTEIN-RELATED"/>
    <property type="match status" value="1"/>
</dbReference>
<dbReference type="RefSeq" id="WP_208416245.1">
    <property type="nucleotide sequence ID" value="NZ_BMCJ01000001.1"/>
</dbReference>
<keyword evidence="2" id="KW-0732">Signal</keyword>
<evidence type="ECO:0000313" key="4">
    <source>
        <dbReference type="Proteomes" id="UP000619534"/>
    </source>
</evidence>
<dbReference type="Gene3D" id="2.60.120.260">
    <property type="entry name" value="Galactose-binding domain-like"/>
    <property type="match status" value="2"/>
</dbReference>
<evidence type="ECO:0000313" key="3">
    <source>
        <dbReference type="EMBL" id="GGC77751.1"/>
    </source>
</evidence>